<dbReference type="AlphaFoldDB" id="A0A6C0I2A8"/>
<name>A0A6C0I2A8_9ZZZZ</name>
<sequence length="269" mass="31558">MKKCIIVANCQGGASKDCLKYSSFYDTYSVEHHYANWELLKGDKMAIPIHQLQNADLVIFQPLSDVHGCYSTNKDNEESFLNLLNDTCKTVSFPRIHNNAVFPIFHKNRSTPNELYGKYNNSVSSLEELYYLYDHNLLDFDFTNRVAQNYAVSKEKEETCDVKIADYVFSNLHKEKLFLTHDHPANPIMNEVAKQMCDHLELDYQHETVANLGENWLGFTDSVYHRPDQQYPISRYAMQHFGFQYIRTEHPDAHEFYKSIITQYFYQTN</sequence>
<proteinExistence type="predicted"/>
<reference evidence="2" key="1">
    <citation type="journal article" date="2020" name="Nature">
        <title>Giant virus diversity and host interactions through global metagenomics.</title>
        <authorList>
            <person name="Schulz F."/>
            <person name="Roux S."/>
            <person name="Paez-Espino D."/>
            <person name="Jungbluth S."/>
            <person name="Walsh D.A."/>
            <person name="Denef V.J."/>
            <person name="McMahon K.D."/>
            <person name="Konstantinidis K.T."/>
            <person name="Eloe-Fadrosh E.A."/>
            <person name="Kyrpides N.C."/>
            <person name="Woyke T."/>
        </authorList>
    </citation>
    <scope>NUCLEOTIDE SEQUENCE</scope>
    <source>
        <strain evidence="2">GVMAG-M-3300023184-190</strain>
    </source>
</reference>
<dbReference type="Pfam" id="PF18588">
    <property type="entry name" value="WcbI"/>
    <property type="match status" value="1"/>
</dbReference>
<accession>A0A6C0I2A8</accession>
<evidence type="ECO:0000313" key="2">
    <source>
        <dbReference type="EMBL" id="QHT87141.1"/>
    </source>
</evidence>
<protein>
    <recommendedName>
        <fullName evidence="1">Polysaccharide biosynthesis enzyme WcbI domain-containing protein</fullName>
    </recommendedName>
</protein>
<dbReference type="EMBL" id="MN740084">
    <property type="protein sequence ID" value="QHT87141.1"/>
    <property type="molecule type" value="Genomic_DNA"/>
</dbReference>
<dbReference type="InterPro" id="IPR041307">
    <property type="entry name" value="WcbI"/>
</dbReference>
<dbReference type="Gene3D" id="3.40.50.12080">
    <property type="match status" value="2"/>
</dbReference>
<organism evidence="2">
    <name type="scientific">viral metagenome</name>
    <dbReference type="NCBI Taxonomy" id="1070528"/>
    <lineage>
        <taxon>unclassified sequences</taxon>
        <taxon>metagenomes</taxon>
        <taxon>organismal metagenomes</taxon>
    </lineage>
</organism>
<feature type="domain" description="Polysaccharide biosynthesis enzyme WcbI" evidence="1">
    <location>
        <begin position="3"/>
        <end position="202"/>
    </location>
</feature>
<evidence type="ECO:0000259" key="1">
    <source>
        <dbReference type="Pfam" id="PF18588"/>
    </source>
</evidence>